<organism evidence="1 2">
    <name type="scientific">Asaia bogorensis NBRC 16594</name>
    <dbReference type="NCBI Taxonomy" id="1231624"/>
    <lineage>
        <taxon>Bacteria</taxon>
        <taxon>Pseudomonadati</taxon>
        <taxon>Pseudomonadota</taxon>
        <taxon>Alphaproteobacteria</taxon>
        <taxon>Acetobacterales</taxon>
        <taxon>Acetobacteraceae</taxon>
        <taxon>Asaia</taxon>
    </lineage>
</organism>
<keyword evidence="2" id="KW-1185">Reference proteome</keyword>
<comment type="caution">
    <text evidence="1">The sequence shown here is derived from an EMBL/GenBank/DDBJ whole genome shotgun (WGS) entry which is preliminary data.</text>
</comment>
<protein>
    <submittedName>
        <fullName evidence="1">Uncharacterized protein</fullName>
    </submittedName>
</protein>
<sequence length="76" mass="8177">MHGLSFLAVYTAASYSLDEAALQMSERGKLISVGRGLVDIMPRLIRDRMVCESLSLGHVSPEGSMRQGQPSRAKGG</sequence>
<accession>A0AAN4U3K5</accession>
<dbReference type="Proteomes" id="UP000321287">
    <property type="component" value="Unassembled WGS sequence"/>
</dbReference>
<evidence type="ECO:0000313" key="2">
    <source>
        <dbReference type="Proteomes" id="UP000321287"/>
    </source>
</evidence>
<evidence type="ECO:0000313" key="1">
    <source>
        <dbReference type="EMBL" id="GEL54794.1"/>
    </source>
</evidence>
<dbReference type="EMBL" id="BJVS01000010">
    <property type="protein sequence ID" value="GEL54794.1"/>
    <property type="molecule type" value="Genomic_DNA"/>
</dbReference>
<gene>
    <name evidence="1" type="ORF">ABO01nite_28010</name>
</gene>
<proteinExistence type="predicted"/>
<dbReference type="AlphaFoldDB" id="A0AAN4U3K5"/>
<reference evidence="1 2" key="1">
    <citation type="submission" date="2019-07" db="EMBL/GenBank/DDBJ databases">
        <title>Whole genome shotgun sequence of Asaia bogorensis NBRC 16594.</title>
        <authorList>
            <person name="Hosoyama A."/>
            <person name="Uohara A."/>
            <person name="Ohji S."/>
            <person name="Ichikawa N."/>
        </authorList>
    </citation>
    <scope>NUCLEOTIDE SEQUENCE [LARGE SCALE GENOMIC DNA]</scope>
    <source>
        <strain evidence="1 2">NBRC 16594</strain>
    </source>
</reference>
<name>A0AAN4U3K5_9PROT</name>